<dbReference type="Pfam" id="PF00005">
    <property type="entry name" value="ABC_tran"/>
    <property type="match status" value="1"/>
</dbReference>
<keyword evidence="1" id="KW-0547">Nucleotide-binding</keyword>
<evidence type="ECO:0000256" key="2">
    <source>
        <dbReference type="ARBA" id="ARBA00022840"/>
    </source>
</evidence>
<organism evidence="4 5">
    <name type="scientific">Hoyosella rhizosphaerae</name>
    <dbReference type="NCBI Taxonomy" id="1755582"/>
    <lineage>
        <taxon>Bacteria</taxon>
        <taxon>Bacillati</taxon>
        <taxon>Actinomycetota</taxon>
        <taxon>Actinomycetes</taxon>
        <taxon>Mycobacteriales</taxon>
        <taxon>Hoyosellaceae</taxon>
        <taxon>Hoyosella</taxon>
    </lineage>
</organism>
<dbReference type="InterPro" id="IPR003439">
    <property type="entry name" value="ABC_transporter-like_ATP-bd"/>
</dbReference>
<evidence type="ECO:0000313" key="5">
    <source>
        <dbReference type="Proteomes" id="UP000641514"/>
    </source>
</evidence>
<dbReference type="Proteomes" id="UP000641514">
    <property type="component" value="Unassembled WGS sequence"/>
</dbReference>
<dbReference type="AlphaFoldDB" id="A0A916U6A1"/>
<dbReference type="SUPFAM" id="SSF52540">
    <property type="entry name" value="P-loop containing nucleoside triphosphate hydrolases"/>
    <property type="match status" value="1"/>
</dbReference>
<accession>A0A916U6A1</accession>
<reference evidence="4" key="2">
    <citation type="submission" date="2020-09" db="EMBL/GenBank/DDBJ databases">
        <authorList>
            <person name="Sun Q."/>
            <person name="Zhou Y."/>
        </authorList>
    </citation>
    <scope>NUCLEOTIDE SEQUENCE</scope>
    <source>
        <strain evidence="4">CGMCC 1.15478</strain>
    </source>
</reference>
<evidence type="ECO:0000313" key="4">
    <source>
        <dbReference type="EMBL" id="GGC60699.1"/>
    </source>
</evidence>
<dbReference type="Gene3D" id="3.40.50.300">
    <property type="entry name" value="P-loop containing nucleotide triphosphate hydrolases"/>
    <property type="match status" value="1"/>
</dbReference>
<evidence type="ECO:0000256" key="1">
    <source>
        <dbReference type="ARBA" id="ARBA00022741"/>
    </source>
</evidence>
<comment type="caution">
    <text evidence="4">The sequence shown here is derived from an EMBL/GenBank/DDBJ whole genome shotgun (WGS) entry which is preliminary data.</text>
</comment>
<name>A0A916U6A1_9ACTN</name>
<keyword evidence="5" id="KW-1185">Reference proteome</keyword>
<dbReference type="PROSITE" id="PS50893">
    <property type="entry name" value="ABC_TRANSPORTER_2"/>
    <property type="match status" value="1"/>
</dbReference>
<proteinExistence type="predicted"/>
<evidence type="ECO:0000259" key="3">
    <source>
        <dbReference type="PROSITE" id="PS50893"/>
    </source>
</evidence>
<feature type="domain" description="ABC transporter" evidence="3">
    <location>
        <begin position="1"/>
        <end position="214"/>
    </location>
</feature>
<dbReference type="GO" id="GO:0016887">
    <property type="term" value="F:ATP hydrolysis activity"/>
    <property type="evidence" value="ECO:0007669"/>
    <property type="project" value="InterPro"/>
</dbReference>
<dbReference type="CDD" id="cd03230">
    <property type="entry name" value="ABC_DR_subfamily_A"/>
    <property type="match status" value="1"/>
</dbReference>
<dbReference type="EMBL" id="BMJH01000001">
    <property type="protein sequence ID" value="GGC60699.1"/>
    <property type="molecule type" value="Genomic_DNA"/>
</dbReference>
<gene>
    <name evidence="4" type="ORF">GCM10011410_11470</name>
</gene>
<dbReference type="PANTHER" id="PTHR43158:SF5">
    <property type="entry name" value="ABC TRANSPORTER, ATP-BINDING PROTEIN"/>
    <property type="match status" value="1"/>
</dbReference>
<protein>
    <submittedName>
        <fullName evidence="4">ABC transporter ATP-binding protein</fullName>
    </submittedName>
</protein>
<reference evidence="4" key="1">
    <citation type="journal article" date="2014" name="Int. J. Syst. Evol. Microbiol.">
        <title>Complete genome sequence of Corynebacterium casei LMG S-19264T (=DSM 44701T), isolated from a smear-ripened cheese.</title>
        <authorList>
            <consortium name="US DOE Joint Genome Institute (JGI-PGF)"/>
            <person name="Walter F."/>
            <person name="Albersmeier A."/>
            <person name="Kalinowski J."/>
            <person name="Ruckert C."/>
        </authorList>
    </citation>
    <scope>NUCLEOTIDE SEQUENCE</scope>
    <source>
        <strain evidence="4">CGMCC 1.15478</strain>
    </source>
</reference>
<keyword evidence="2 4" id="KW-0067">ATP-binding</keyword>
<dbReference type="GO" id="GO:0005524">
    <property type="term" value="F:ATP binding"/>
    <property type="evidence" value="ECO:0007669"/>
    <property type="project" value="UniProtKB-KW"/>
</dbReference>
<sequence>MQALSDVSFDLKANTIHGLLGRNGAGKTTLMRIMTGQEFQTSGDVTILGQRPHENVDVMSNISFIRESQKYPEDYTVEHVLTTGRNLHPNWDDDFARELANDFDLPHKRKVKKLSRGMLSALGVTVGLASRAPLTFFDEPYLGLDAVSRHMFYDRLLADYAAHPRTVILSTHLIDEVSNLIEHVVLIDKGAILLDDTADNLRSRACVVSGTTADVETFIHADGTTSVFERETLGNQSRITVELPFTDANQRRARELGITIEPVSLQQLVISTTGRTQQ</sequence>
<dbReference type="InterPro" id="IPR027417">
    <property type="entry name" value="P-loop_NTPase"/>
</dbReference>
<dbReference type="PANTHER" id="PTHR43158">
    <property type="entry name" value="SKFA PEPTIDE EXPORT ATP-BINDING PROTEIN SKFE"/>
    <property type="match status" value="1"/>
</dbReference>